<name>A0A1V0SKS9_9VIRU</name>
<accession>A0A1V0SKS9</accession>
<dbReference type="Gene3D" id="3.40.960.10">
    <property type="entry name" value="VSR Endonuclease"/>
    <property type="match status" value="1"/>
</dbReference>
<evidence type="ECO:0000313" key="1">
    <source>
        <dbReference type="EMBL" id="ARF12345.1"/>
    </source>
</evidence>
<sequence length="455" mass="53932">MKPKIKQYTYNDAERIIEAGGDKLISTEFKNGKIPIEVECGECHTRYNVRLQSYLKNSRCNECAIRKRGIKKRTPEDEVKKFVEKKGDIFIRLFFIKGRARVEFICGFCKKNFQVVYFNYQRRSGCRCQQTNFKLNYDYIKKYIENRGDILKSNKIYLSTSLMDIECNKCKQDYQISWDQYKRGGDCRLCNPSKKKTIEEVNMIIEDRGDRLVSTEFKSCNDKLEIKCGTCDKVFETTYNVYRKSNGCPSCTFENRIENQKHSQDYVANYIKEKGDELISTYTRMQDKIDIRCGICHEIYHISFTNFCTHETRCPCITISKGERIIKEYLEKNNIKYIHQKKFPDLRRTLPLSFDFYLSNYNVLIEFDGSIHFKSNDLLGGKKAFDDRRDSDIIKNIFCLNNKIPLLRISYNYIKTIDKIIENYLQKPIKSLIEYSSIWTYCDLILQTCERMLNL</sequence>
<gene>
    <name evidence="1" type="ORF">Klosneuvirus_5_15</name>
</gene>
<proteinExistence type="predicted"/>
<reference evidence="1" key="1">
    <citation type="journal article" date="2017" name="Science">
        <title>Giant viruses with an expanded complement of translation system components.</title>
        <authorList>
            <person name="Schulz F."/>
            <person name="Yutin N."/>
            <person name="Ivanova N.N."/>
            <person name="Ortega D.R."/>
            <person name="Lee T.K."/>
            <person name="Vierheilig J."/>
            <person name="Daims H."/>
            <person name="Horn M."/>
            <person name="Wagner M."/>
            <person name="Jensen G.J."/>
            <person name="Kyrpides N.C."/>
            <person name="Koonin E.V."/>
            <person name="Woyke T."/>
        </authorList>
    </citation>
    <scope>NUCLEOTIDE SEQUENCE</scope>
    <source>
        <strain evidence="1">KNV1</strain>
    </source>
</reference>
<organism evidence="1">
    <name type="scientific">Klosneuvirus KNV1</name>
    <dbReference type="NCBI Taxonomy" id="1977640"/>
    <lineage>
        <taxon>Viruses</taxon>
        <taxon>Varidnaviria</taxon>
        <taxon>Bamfordvirae</taxon>
        <taxon>Nucleocytoviricota</taxon>
        <taxon>Megaviricetes</taxon>
        <taxon>Imitervirales</taxon>
        <taxon>Mimiviridae</taxon>
        <taxon>Klosneuvirinae</taxon>
        <taxon>Klosneuvirus</taxon>
    </lineage>
</organism>
<protein>
    <submittedName>
        <fullName evidence="1">Uncharacterized protein</fullName>
    </submittedName>
</protein>
<dbReference type="EMBL" id="KY684112">
    <property type="protein sequence ID" value="ARF12345.1"/>
    <property type="molecule type" value="Genomic_DNA"/>
</dbReference>